<dbReference type="AlphaFoldDB" id="A0A7X5X5D1"/>
<proteinExistence type="predicted"/>
<name>A0A7X5X5D1_STRMQ</name>
<comment type="caution">
    <text evidence="1">The sequence shown here is derived from an EMBL/GenBank/DDBJ whole genome shotgun (WGS) entry which is preliminary data.</text>
</comment>
<reference evidence="1 2" key="1">
    <citation type="submission" date="2020-02" db="EMBL/GenBank/DDBJ databases">
        <title>Streptomyces malaysiensis DSM14702 (JHCC583434, PFL_A843) Genome sequencing and assembly.</title>
        <authorList>
            <person name="Samborskyy M."/>
        </authorList>
    </citation>
    <scope>NUCLEOTIDE SEQUENCE [LARGE SCALE GENOMIC DNA]</scope>
    <source>
        <strain evidence="1 2">DSM 14702</strain>
    </source>
</reference>
<dbReference type="RefSeq" id="WP_167502504.1">
    <property type="nucleotide sequence ID" value="NZ_JAALLH010000001.1"/>
</dbReference>
<dbReference type="EMBL" id="JAALLH010000001">
    <property type="protein sequence ID" value="NIY66991.1"/>
    <property type="molecule type" value="Genomic_DNA"/>
</dbReference>
<dbReference type="Proteomes" id="UP000536624">
    <property type="component" value="Unassembled WGS sequence"/>
</dbReference>
<evidence type="ECO:0000313" key="1">
    <source>
        <dbReference type="EMBL" id="NIY66991.1"/>
    </source>
</evidence>
<sequence>MNDSYCGITTLLVDAGIGLHKLLKRDGGSDLKLAYMLLQEFVIRPVDDRASDEAEDEAIA</sequence>
<gene>
    <name evidence="1" type="ORF">SMALB_5029</name>
</gene>
<evidence type="ECO:0000313" key="2">
    <source>
        <dbReference type="Proteomes" id="UP000536624"/>
    </source>
</evidence>
<accession>A0A7X5X5D1</accession>
<protein>
    <submittedName>
        <fullName evidence="1">Uncharacterized protein</fullName>
    </submittedName>
</protein>
<organism evidence="1 2">
    <name type="scientific">Streptomyces malaysiensis</name>
    <dbReference type="NCBI Taxonomy" id="92644"/>
    <lineage>
        <taxon>Bacteria</taxon>
        <taxon>Bacillati</taxon>
        <taxon>Actinomycetota</taxon>
        <taxon>Actinomycetes</taxon>
        <taxon>Kitasatosporales</taxon>
        <taxon>Streptomycetaceae</taxon>
        <taxon>Streptomyces</taxon>
        <taxon>Streptomyces violaceusniger group</taxon>
    </lineage>
</organism>